<evidence type="ECO:0000313" key="2">
    <source>
        <dbReference type="EMBL" id="KAJ5067625.1"/>
    </source>
</evidence>
<protein>
    <submittedName>
        <fullName evidence="2">Uncharacterized protein</fullName>
    </submittedName>
</protein>
<gene>
    <name evidence="2" type="ORF">M0811_02813</name>
</gene>
<dbReference type="EMBL" id="JAPDFW010000125">
    <property type="protein sequence ID" value="KAJ5067625.1"/>
    <property type="molecule type" value="Genomic_DNA"/>
</dbReference>
<evidence type="ECO:0000256" key="1">
    <source>
        <dbReference type="SAM" id="MobiDB-lite"/>
    </source>
</evidence>
<name>A0A9Q0LAB2_ANAIG</name>
<feature type="compositionally biased region" description="Acidic residues" evidence="1">
    <location>
        <begin position="28"/>
        <end position="50"/>
    </location>
</feature>
<organism evidence="2 3">
    <name type="scientific">Anaeramoeba ignava</name>
    <name type="common">Anaerobic marine amoeba</name>
    <dbReference type="NCBI Taxonomy" id="1746090"/>
    <lineage>
        <taxon>Eukaryota</taxon>
        <taxon>Metamonada</taxon>
        <taxon>Anaeramoebidae</taxon>
        <taxon>Anaeramoeba</taxon>
    </lineage>
</organism>
<accession>A0A9Q0LAB2</accession>
<feature type="region of interest" description="Disordered" evidence="1">
    <location>
        <begin position="1"/>
        <end position="76"/>
    </location>
</feature>
<dbReference type="Proteomes" id="UP001149090">
    <property type="component" value="Unassembled WGS sequence"/>
</dbReference>
<feature type="compositionally biased region" description="Polar residues" evidence="1">
    <location>
        <begin position="7"/>
        <end position="21"/>
    </location>
</feature>
<evidence type="ECO:0000313" key="3">
    <source>
        <dbReference type="Proteomes" id="UP001149090"/>
    </source>
</evidence>
<feature type="compositionally biased region" description="Acidic residues" evidence="1">
    <location>
        <begin position="57"/>
        <end position="75"/>
    </location>
</feature>
<keyword evidence="3" id="KW-1185">Reference proteome</keyword>
<reference evidence="2" key="1">
    <citation type="submission" date="2022-10" db="EMBL/GenBank/DDBJ databases">
        <title>Novel sulphate-reducing endosymbionts in the free-living metamonad Anaeramoeba.</title>
        <authorList>
            <person name="Jerlstrom-Hultqvist J."/>
            <person name="Cepicka I."/>
            <person name="Gallot-Lavallee L."/>
            <person name="Salas-Leiva D."/>
            <person name="Curtis B.A."/>
            <person name="Zahonova K."/>
            <person name="Pipaliya S."/>
            <person name="Dacks J."/>
            <person name="Roger A.J."/>
        </authorList>
    </citation>
    <scope>NUCLEOTIDE SEQUENCE</scope>
    <source>
        <strain evidence="2">BMAN</strain>
    </source>
</reference>
<sequence length="288" mass="33240">MADNKNPENNSEQSGITNFQTDFRDRQDDFEDDDYDGFDDDDDDDDEYDDGIVVLEDNFEEVETDSSEDDTDSDDDHIFSSQREIEFSQNSEYYSDLNQKVFPNWTADEPIGKDNGISYQNAYDIIAEFVDLPNPRFVSKLETFFLSEIPCRILINFISRLPKKAFLDPKNEKLTDSIFSSETNFKPKFSIDEHFIPFSFKRTSSLLLADDEVIEPEEEKALKRSSAVISLLLSPGRSSKNIIEQMTPTILSQLSYVFHPEALGSIIHFRTLFESLLTTIPLKKHWKV</sequence>
<comment type="caution">
    <text evidence="2">The sequence shown here is derived from an EMBL/GenBank/DDBJ whole genome shotgun (WGS) entry which is preliminary data.</text>
</comment>
<dbReference type="AlphaFoldDB" id="A0A9Q0LAB2"/>
<proteinExistence type="predicted"/>